<evidence type="ECO:0000256" key="1">
    <source>
        <dbReference type="SAM" id="MobiDB-lite"/>
    </source>
</evidence>
<evidence type="ECO:0000313" key="3">
    <source>
        <dbReference type="Proteomes" id="UP000273500"/>
    </source>
</evidence>
<name>A0A3R9NK36_9BACT</name>
<sequence length="275" mass="28315">MTPVFGAEAAPEPAAAEPLQNPNTGYPQPLFKSQSQPWLGLAGKMAPLPNHGEKSYKGSGRLKGRRALITGGSGGQSGAAGRRDEAAGFQLQLAAVKAAGRAVGMGGAGTTGETGAVFGPLSCGAFARAFRGRWQSASAGKVHGVPWLQTRSVSRPGSTAQAGPSSQHLFPGPLQIVQPADALPQAVRGWESTGPVLRLDNFPIARRQVEDWGEVLPSEHKWVPSEWVLPWPGSRAAGAGAARAEADHAARLALPAQVARLPGAGAPARKSGRGD</sequence>
<feature type="compositionally biased region" description="Polar residues" evidence="1">
    <location>
        <begin position="20"/>
        <end position="34"/>
    </location>
</feature>
<feature type="compositionally biased region" description="Low complexity" evidence="1">
    <location>
        <begin position="7"/>
        <end position="18"/>
    </location>
</feature>
<feature type="region of interest" description="Disordered" evidence="1">
    <location>
        <begin position="1"/>
        <end position="34"/>
    </location>
</feature>
<dbReference type="AlphaFoldDB" id="A0A3R9NK36"/>
<proteinExistence type="predicted"/>
<gene>
    <name evidence="2" type="ORF">EI291_10230</name>
</gene>
<dbReference type="EMBL" id="RWIT01000004">
    <property type="protein sequence ID" value="RSK48928.1"/>
    <property type="molecule type" value="Genomic_DNA"/>
</dbReference>
<dbReference type="Proteomes" id="UP000273500">
    <property type="component" value="Unassembled WGS sequence"/>
</dbReference>
<feature type="region of interest" description="Disordered" evidence="1">
    <location>
        <begin position="41"/>
        <end position="60"/>
    </location>
</feature>
<organism evidence="2 3">
    <name type="scientific">Hymenobacter rigui</name>
    <dbReference type="NCBI Taxonomy" id="334424"/>
    <lineage>
        <taxon>Bacteria</taxon>
        <taxon>Pseudomonadati</taxon>
        <taxon>Bacteroidota</taxon>
        <taxon>Cytophagia</taxon>
        <taxon>Cytophagales</taxon>
        <taxon>Hymenobacteraceae</taxon>
        <taxon>Hymenobacter</taxon>
    </lineage>
</organism>
<comment type="caution">
    <text evidence="2">The sequence shown here is derived from an EMBL/GenBank/DDBJ whole genome shotgun (WGS) entry which is preliminary data.</text>
</comment>
<keyword evidence="3" id="KW-1185">Reference proteome</keyword>
<evidence type="ECO:0000313" key="2">
    <source>
        <dbReference type="EMBL" id="RSK48928.1"/>
    </source>
</evidence>
<accession>A0A3R9NK36</accession>
<dbReference type="RefSeq" id="WP_125419715.1">
    <property type="nucleotide sequence ID" value="NZ_RWIT01000004.1"/>
</dbReference>
<dbReference type="Gene3D" id="3.40.50.720">
    <property type="entry name" value="NAD(P)-binding Rossmann-like Domain"/>
    <property type="match status" value="1"/>
</dbReference>
<reference evidence="2 3" key="1">
    <citation type="submission" date="2018-12" db="EMBL/GenBank/DDBJ databases">
        <authorList>
            <person name="Feng G."/>
            <person name="Zhu H."/>
        </authorList>
    </citation>
    <scope>NUCLEOTIDE SEQUENCE [LARGE SCALE GENOMIC DNA]</scope>
    <source>
        <strain evidence="2 3">KCTC 12533</strain>
    </source>
</reference>
<protein>
    <submittedName>
        <fullName evidence="2">Uncharacterized protein</fullName>
    </submittedName>
</protein>